<dbReference type="EMBL" id="NCKW01010413">
    <property type="protein sequence ID" value="POM65235.1"/>
    <property type="molecule type" value="Genomic_DNA"/>
</dbReference>
<evidence type="ECO:0000313" key="2">
    <source>
        <dbReference type="Proteomes" id="UP000237271"/>
    </source>
</evidence>
<proteinExistence type="predicted"/>
<dbReference type="PANTHER" id="PTHR47930">
    <property type="entry name" value="YALI0C12947P"/>
    <property type="match status" value="1"/>
</dbReference>
<evidence type="ECO:0000313" key="1">
    <source>
        <dbReference type="EMBL" id="POM65235.1"/>
    </source>
</evidence>
<accession>A0A2P4XI53</accession>
<gene>
    <name evidence="1" type="ORF">PHPALM_19079</name>
</gene>
<sequence length="457" mass="52238">MLRRVCQRVSKPLSSSFSVAVESRQHSRSRYTPRSNRTPKLRYEDKRMGVLLSPKTRSDSFVFACRTLRCKDEIKLLASTDPRAWNVALQRRMDTRDERGAAELLGLVASFARENASEPIWTDLLFTVLRHRSSRAYRTEEIYELLDQLTKRYGPQFVARVLTEVVNGCANINMFAAAHELLLYHQKLWPEIREKEWGLSSLDPLMPPSIVGHLLAKMAQKKKHKQLLKLATEYFAHPEFDAARDFQQQGFFALFEASVKMKESPREIVRTFLDYVDGSVRTNGGDLEETKSLVLERGFGAAIQCCVTLEEFSLALHCYSSMENMRERIVGDSDVTTKVPRDEAVRVRFVDKVLPIDENMCVNVMKACMAIKDFSMLKDVFREMIDRGVARSGGFGSAIRYCHEHLDPDFLEEVLNEVSATEQELAGSWMLKITTTRLAASQLQGNLNKRRNSSQTC</sequence>
<dbReference type="PANTHER" id="PTHR47930:SF2">
    <property type="entry name" value="PENTATRICOPEPTIDE REPEAT PROTEIN (AFU_ORTHOLOGUE AFUA_8G04250)"/>
    <property type="match status" value="1"/>
</dbReference>
<organism evidence="1 2">
    <name type="scientific">Phytophthora palmivora</name>
    <dbReference type="NCBI Taxonomy" id="4796"/>
    <lineage>
        <taxon>Eukaryota</taxon>
        <taxon>Sar</taxon>
        <taxon>Stramenopiles</taxon>
        <taxon>Oomycota</taxon>
        <taxon>Peronosporomycetes</taxon>
        <taxon>Peronosporales</taxon>
        <taxon>Peronosporaceae</taxon>
        <taxon>Phytophthora</taxon>
    </lineage>
</organism>
<name>A0A2P4XI53_9STRA</name>
<comment type="caution">
    <text evidence="1">The sequence shown here is derived from an EMBL/GenBank/DDBJ whole genome shotgun (WGS) entry which is preliminary data.</text>
</comment>
<reference evidence="1 2" key="1">
    <citation type="journal article" date="2017" name="Genome Biol. Evol.">
        <title>Phytophthora megakarya and P. palmivora, closely related causal agents of cacao black pod rot, underwent increases in genome sizes and gene numbers by different mechanisms.</title>
        <authorList>
            <person name="Ali S.S."/>
            <person name="Shao J."/>
            <person name="Lary D.J."/>
            <person name="Kronmiller B."/>
            <person name="Shen D."/>
            <person name="Strem M.D."/>
            <person name="Amoako-Attah I."/>
            <person name="Akrofi A.Y."/>
            <person name="Begoude B.A."/>
            <person name="Ten Hoopen G.M."/>
            <person name="Coulibaly K."/>
            <person name="Kebe B.I."/>
            <person name="Melnick R.L."/>
            <person name="Guiltinan M.J."/>
            <person name="Tyler B.M."/>
            <person name="Meinhardt L.W."/>
            <person name="Bailey B.A."/>
        </authorList>
    </citation>
    <scope>NUCLEOTIDE SEQUENCE [LARGE SCALE GENOMIC DNA]</scope>
    <source>
        <strain evidence="2">sbr112.9</strain>
    </source>
</reference>
<protein>
    <submittedName>
        <fullName evidence="1">Uncharacterized protein</fullName>
    </submittedName>
</protein>
<dbReference type="Proteomes" id="UP000237271">
    <property type="component" value="Unassembled WGS sequence"/>
</dbReference>
<dbReference type="AlphaFoldDB" id="A0A2P4XI53"/>
<dbReference type="OrthoDB" id="185373at2759"/>
<keyword evidence="2" id="KW-1185">Reference proteome</keyword>